<feature type="region of interest" description="Disordered" evidence="1">
    <location>
        <begin position="24"/>
        <end position="57"/>
    </location>
</feature>
<evidence type="ECO:0000313" key="3">
    <source>
        <dbReference type="Proteomes" id="UP000034071"/>
    </source>
</evidence>
<reference evidence="2 3" key="1">
    <citation type="submission" date="2015-02" db="EMBL/GenBank/DDBJ databases">
        <title>Complete genome sequence of Kangiella geojedonensis strain YCS-5T.</title>
        <authorList>
            <person name="Kim K.M."/>
        </authorList>
    </citation>
    <scope>NUCLEOTIDE SEQUENCE [LARGE SCALE GENOMIC DNA]</scope>
    <source>
        <strain evidence="2 3">YCS-5</strain>
    </source>
</reference>
<evidence type="ECO:0000313" key="2">
    <source>
        <dbReference type="EMBL" id="AKE51117.1"/>
    </source>
</evidence>
<keyword evidence="3" id="KW-1185">Reference proteome</keyword>
<dbReference type="HOGENOM" id="CLU_890752_0_0_6"/>
<protein>
    <submittedName>
        <fullName evidence="2">Uncharacterized protein</fullName>
    </submittedName>
</protein>
<dbReference type="STRING" id="914150.TQ33_0125"/>
<dbReference type="EMBL" id="CP010975">
    <property type="protein sequence ID" value="AKE51117.1"/>
    <property type="molecule type" value="Genomic_DNA"/>
</dbReference>
<sequence length="312" mass="35904">MAAVIALSIVAYQLWQSDDTTALQPVEQRQSEPARTVDVTDNHEEEIHDKQQEPPAEVVIEDSMGQVTVKTGDDEQKPDEELCQLIDHYDDWYPKGDSYESDKFMTEVKTWAFSRGYFETEYSQGSLGIKKQSDYDYYDIDDLEEMAKAGDSMANVRLAYRLYLKGDLESMARAQPYCDRAIADGYTALVMCKSSYITTQIYQEKRKDDDQADPERLKALELEYSAWQKVSGRLGDELGSKLTEHMLPELEHEFDQETIEKNTEALIDNIESQRQQLGISERKYPPIPELLTYVLEKGEDPMTAFKACFEEQ</sequence>
<dbReference type="KEGG" id="kge:TQ33_0125"/>
<proteinExistence type="predicted"/>
<feature type="compositionally biased region" description="Basic and acidic residues" evidence="1">
    <location>
        <begin position="38"/>
        <end position="52"/>
    </location>
</feature>
<dbReference type="AlphaFoldDB" id="A0A0F6TPH4"/>
<feature type="compositionally biased region" description="Polar residues" evidence="1">
    <location>
        <begin position="24"/>
        <end position="33"/>
    </location>
</feature>
<accession>A0A0F6TPH4</accession>
<organism evidence="2 3">
    <name type="scientific">Kangiella geojedonensis</name>
    <dbReference type="NCBI Taxonomy" id="914150"/>
    <lineage>
        <taxon>Bacteria</taxon>
        <taxon>Pseudomonadati</taxon>
        <taxon>Pseudomonadota</taxon>
        <taxon>Gammaproteobacteria</taxon>
        <taxon>Kangiellales</taxon>
        <taxon>Kangiellaceae</taxon>
        <taxon>Kangiella</taxon>
    </lineage>
</organism>
<dbReference type="Proteomes" id="UP000034071">
    <property type="component" value="Chromosome"/>
</dbReference>
<evidence type="ECO:0000256" key="1">
    <source>
        <dbReference type="SAM" id="MobiDB-lite"/>
    </source>
</evidence>
<gene>
    <name evidence="2" type="ORF">TQ33_0125</name>
</gene>
<name>A0A0F6TPH4_9GAMM</name>